<dbReference type="SUPFAM" id="SSF53067">
    <property type="entry name" value="Actin-like ATPase domain"/>
    <property type="match status" value="1"/>
</dbReference>
<gene>
    <name evidence="1" type="ORF">ALECFALPRED_000423</name>
</gene>
<dbReference type="Proteomes" id="UP000664203">
    <property type="component" value="Unassembled WGS sequence"/>
</dbReference>
<accession>A0A8H3F290</accession>
<dbReference type="AlphaFoldDB" id="A0A8H3F290"/>
<dbReference type="OrthoDB" id="2394218at2759"/>
<protein>
    <submittedName>
        <fullName evidence="1">Uncharacterized protein</fullName>
    </submittedName>
</protein>
<dbReference type="Gene3D" id="3.30.420.40">
    <property type="match status" value="2"/>
</dbReference>
<dbReference type="EMBL" id="CAJPDR010000105">
    <property type="protein sequence ID" value="CAF9917921.1"/>
    <property type="molecule type" value="Genomic_DNA"/>
</dbReference>
<dbReference type="CDD" id="cd10170">
    <property type="entry name" value="ASKHA_NBD_HSP70"/>
    <property type="match status" value="1"/>
</dbReference>
<keyword evidence="2" id="KW-1185">Reference proteome</keyword>
<dbReference type="Gene3D" id="3.90.640.10">
    <property type="entry name" value="Actin, Chain A, domain 4"/>
    <property type="match status" value="1"/>
</dbReference>
<name>A0A8H3F290_9LECA</name>
<dbReference type="InterPro" id="IPR043129">
    <property type="entry name" value="ATPase_NBD"/>
</dbReference>
<reference evidence="1" key="1">
    <citation type="submission" date="2021-03" db="EMBL/GenBank/DDBJ databases">
        <authorList>
            <person name="Tagirdzhanova G."/>
        </authorList>
    </citation>
    <scope>NUCLEOTIDE SEQUENCE</scope>
</reference>
<evidence type="ECO:0000313" key="2">
    <source>
        <dbReference type="Proteomes" id="UP000664203"/>
    </source>
</evidence>
<comment type="caution">
    <text evidence="1">The sequence shown here is derived from an EMBL/GenBank/DDBJ whole genome shotgun (WGS) entry which is preliminary data.</text>
</comment>
<dbReference type="PANTHER" id="PTHR42749">
    <property type="entry name" value="CELL SHAPE-DETERMINING PROTEIN MREB"/>
    <property type="match status" value="1"/>
</dbReference>
<proteinExistence type="predicted"/>
<sequence>MASDGWVPEIVVGIDFGMTCTGVSALPKDTVSAPSRPVFGDIRQSAKNCSNSLGVAYSMGPDWAEPKTLQHWPGKMINELANKVPTLLQYKENSREVKAWGFLCDQESEDTDILACFKLHLDPAYVDPRTDAPVPTLEEAREWFQDYLRCLHDHIEDYFSNAFPRWKTQRTEFVFSVPTTWKSASMIAETERLIKGAGYGKDGTNHRVGIGLTEAEAAAVYASKQQFGKDDVILVCDAGGGTTDVNVLQLTSSRGEPTHLQQLSWVEGRSIGSALIDINFHHIVSDRLSKIRDYLQGEPDDIADKMMQGRFERFKCSYGTAASSAIPTIPLEVPGLRPGKHFPSVNIEDSTMRITREELKKLFDFQIDRMLSLINEQFDRMQKKLPRTQISYLVLSGGLGSSPYVRQRFKTYYETGEGSERPNAQDTRIVVVAEPQLAVVQGLVMDRIQTIGRGNMIFKERCCRVSYGVRCREEYQPDKNKAHVGQHVVLDSRDGKKYVENQIDWFVKQGENVPSDGFSKPYWLKVKPGQEDLSWKTTIIMSTEPRERLPTSLDQDGAKVLCGVESVLKDKGVDMKLKNRHWYSKGEKYLRVRFDIKVILGAADLKFQLQSKNNVVLNNDYDAIQVRWDPPQRGPKEDGYDMAMYREI</sequence>
<organism evidence="1 2">
    <name type="scientific">Alectoria fallacina</name>
    <dbReference type="NCBI Taxonomy" id="1903189"/>
    <lineage>
        <taxon>Eukaryota</taxon>
        <taxon>Fungi</taxon>
        <taxon>Dikarya</taxon>
        <taxon>Ascomycota</taxon>
        <taxon>Pezizomycotina</taxon>
        <taxon>Lecanoromycetes</taxon>
        <taxon>OSLEUM clade</taxon>
        <taxon>Lecanoromycetidae</taxon>
        <taxon>Lecanorales</taxon>
        <taxon>Lecanorineae</taxon>
        <taxon>Parmeliaceae</taxon>
        <taxon>Alectoria</taxon>
    </lineage>
</organism>
<dbReference type="PANTHER" id="PTHR42749:SF1">
    <property type="entry name" value="CELL SHAPE-DETERMINING PROTEIN MREB"/>
    <property type="match status" value="1"/>
</dbReference>
<evidence type="ECO:0000313" key="1">
    <source>
        <dbReference type="EMBL" id="CAF9917921.1"/>
    </source>
</evidence>